<name>A0A0C2M954_THEKT</name>
<accession>A0A0C2M954</accession>
<sequence length="103" mass="12058">MINGGLLWSAELIYHDKQQAFATISLSKNMIAERVVDVYSDLDSQLSKNLRSFFAFFIAIDESTAITEIAQLAVFICEMDIYQHKRRICHIHSKERYINRRRC</sequence>
<proteinExistence type="predicted"/>
<organism evidence="1 2">
    <name type="scientific">Thelohanellus kitauei</name>
    <name type="common">Myxosporean</name>
    <dbReference type="NCBI Taxonomy" id="669202"/>
    <lineage>
        <taxon>Eukaryota</taxon>
        <taxon>Metazoa</taxon>
        <taxon>Cnidaria</taxon>
        <taxon>Myxozoa</taxon>
        <taxon>Myxosporea</taxon>
        <taxon>Bivalvulida</taxon>
        <taxon>Platysporina</taxon>
        <taxon>Myxobolidae</taxon>
        <taxon>Thelohanellus</taxon>
    </lineage>
</organism>
<evidence type="ECO:0000313" key="1">
    <source>
        <dbReference type="EMBL" id="KII63520.1"/>
    </source>
</evidence>
<dbReference type="Proteomes" id="UP000031668">
    <property type="component" value="Unassembled WGS sequence"/>
</dbReference>
<dbReference type="PANTHER" id="PTHR45913:SF11">
    <property type="entry name" value="EPM2A-INTERACTING PROTEIN 1"/>
    <property type="match status" value="1"/>
</dbReference>
<evidence type="ECO:0000313" key="2">
    <source>
        <dbReference type="Proteomes" id="UP000031668"/>
    </source>
</evidence>
<reference evidence="1 2" key="1">
    <citation type="journal article" date="2014" name="Genome Biol. Evol.">
        <title>The genome of the myxosporean Thelohanellus kitauei shows adaptations to nutrient acquisition within its fish host.</title>
        <authorList>
            <person name="Yang Y."/>
            <person name="Xiong J."/>
            <person name="Zhou Z."/>
            <person name="Huo F."/>
            <person name="Miao W."/>
            <person name="Ran C."/>
            <person name="Liu Y."/>
            <person name="Zhang J."/>
            <person name="Feng J."/>
            <person name="Wang M."/>
            <person name="Wang M."/>
            <person name="Wang L."/>
            <person name="Yao B."/>
        </authorList>
    </citation>
    <scope>NUCLEOTIDE SEQUENCE [LARGE SCALE GENOMIC DNA]</scope>
    <source>
        <strain evidence="1">Wuqing</strain>
    </source>
</reference>
<dbReference type="EMBL" id="JWZT01004661">
    <property type="protein sequence ID" value="KII63520.1"/>
    <property type="molecule type" value="Genomic_DNA"/>
</dbReference>
<dbReference type="OrthoDB" id="1101576at2759"/>
<protein>
    <submittedName>
        <fullName evidence="1">General transcription factor II-I repeat domain-containing protein 2</fullName>
    </submittedName>
</protein>
<gene>
    <name evidence="1" type="ORF">RF11_08050</name>
</gene>
<dbReference type="AlphaFoldDB" id="A0A0C2M954"/>
<dbReference type="PANTHER" id="PTHR45913">
    <property type="entry name" value="EPM2A-INTERACTING PROTEIN 1"/>
    <property type="match status" value="1"/>
</dbReference>
<comment type="caution">
    <text evidence="1">The sequence shown here is derived from an EMBL/GenBank/DDBJ whole genome shotgun (WGS) entry which is preliminary data.</text>
</comment>
<keyword evidence="2" id="KW-1185">Reference proteome</keyword>